<dbReference type="GO" id="GO:0005829">
    <property type="term" value="C:cytosol"/>
    <property type="evidence" value="ECO:0007669"/>
    <property type="project" value="TreeGrafter"/>
</dbReference>
<comment type="similarity">
    <text evidence="1">Belongs to the cycloisomerase 2 family.</text>
</comment>
<gene>
    <name evidence="2" type="ORF">DFR75_10486</name>
</gene>
<dbReference type="AlphaFoldDB" id="A0A4R6PJ24"/>
<evidence type="ECO:0000256" key="1">
    <source>
        <dbReference type="ARBA" id="ARBA00005564"/>
    </source>
</evidence>
<sequence length="383" mass="38951">MTSLSLPSRSGPVSRILRCAAMAFIAMLLAVVGWSAAPGPAAAATSRFLMVAGTASMGISVLRVADDGTLTHVPNSPFPTGFGVLSLVLAPDGRTVYVPHAGDFGVSGYRLDDNGTLHPVPGADITVGGPPTAATLSPDGKQLFVVVGGAPGHVESFAVTPSGALVPTGAPTVPVDGFSAVGMAAVDPSGRFLRVVTYLGNTMSNYAISPDGTMTPLGAIEVKLGPVAPGFSRDGRYLYVSNEFGFDLSGFLIGDDGNLTPTPGSPYPTHGVPHGAVVTADNTRLYVPNAMGQSIAGFDLHPDGRLTELPGSPYAAPAATLPGQVALHPDGKTLYLIDVLTAQVTTRVHTYTIRDDGSLAPSGRPSVDTGVVMSDGPVVAITP</sequence>
<dbReference type="Pfam" id="PF10282">
    <property type="entry name" value="Lactonase"/>
    <property type="match status" value="1"/>
</dbReference>
<dbReference type="InterPro" id="IPR011048">
    <property type="entry name" value="Haem_d1_sf"/>
</dbReference>
<dbReference type="InterPro" id="IPR019405">
    <property type="entry name" value="Lactonase_7-beta_prop"/>
</dbReference>
<dbReference type="PANTHER" id="PTHR30344:SF1">
    <property type="entry name" value="6-PHOSPHOGLUCONOLACTONASE"/>
    <property type="match status" value="1"/>
</dbReference>
<keyword evidence="2" id="KW-0413">Isomerase</keyword>
<dbReference type="EMBL" id="SNXK01000004">
    <property type="protein sequence ID" value="TDP37736.1"/>
    <property type="molecule type" value="Genomic_DNA"/>
</dbReference>
<name>A0A4R6PJ24_NOCIG</name>
<dbReference type="Gene3D" id="2.130.10.10">
    <property type="entry name" value="YVTN repeat-like/Quinoprotein amine dehydrogenase"/>
    <property type="match status" value="3"/>
</dbReference>
<proteinExistence type="inferred from homology"/>
<dbReference type="GO" id="GO:0017057">
    <property type="term" value="F:6-phosphogluconolactonase activity"/>
    <property type="evidence" value="ECO:0007669"/>
    <property type="project" value="TreeGrafter"/>
</dbReference>
<keyword evidence="3" id="KW-1185">Reference proteome</keyword>
<dbReference type="InterPro" id="IPR015943">
    <property type="entry name" value="WD40/YVTN_repeat-like_dom_sf"/>
</dbReference>
<dbReference type="Proteomes" id="UP000295087">
    <property type="component" value="Unassembled WGS sequence"/>
</dbReference>
<dbReference type="SUPFAM" id="SSF51004">
    <property type="entry name" value="C-terminal (heme d1) domain of cytochrome cd1-nitrite reductase"/>
    <property type="match status" value="1"/>
</dbReference>
<organism evidence="2 3">
    <name type="scientific">Nocardia ignorata</name>
    <dbReference type="NCBI Taxonomy" id="145285"/>
    <lineage>
        <taxon>Bacteria</taxon>
        <taxon>Bacillati</taxon>
        <taxon>Actinomycetota</taxon>
        <taxon>Actinomycetes</taxon>
        <taxon>Mycobacteriales</taxon>
        <taxon>Nocardiaceae</taxon>
        <taxon>Nocardia</taxon>
    </lineage>
</organism>
<protein>
    <submittedName>
        <fullName evidence="2">6-phosphogluconolactonase (Cycloisomerase 2 family)</fullName>
    </submittedName>
</protein>
<evidence type="ECO:0000313" key="2">
    <source>
        <dbReference type="EMBL" id="TDP37736.1"/>
    </source>
</evidence>
<dbReference type="InterPro" id="IPR050282">
    <property type="entry name" value="Cycloisomerase_2"/>
</dbReference>
<accession>A0A4R6PJ24</accession>
<dbReference type="GO" id="GO:0016853">
    <property type="term" value="F:isomerase activity"/>
    <property type="evidence" value="ECO:0007669"/>
    <property type="project" value="UniProtKB-KW"/>
</dbReference>
<dbReference type="PANTHER" id="PTHR30344">
    <property type="entry name" value="6-PHOSPHOGLUCONOLACTONASE-RELATED"/>
    <property type="match status" value="1"/>
</dbReference>
<comment type="caution">
    <text evidence="2">The sequence shown here is derived from an EMBL/GenBank/DDBJ whole genome shotgun (WGS) entry which is preliminary data.</text>
</comment>
<reference evidence="2 3" key="1">
    <citation type="submission" date="2019-03" db="EMBL/GenBank/DDBJ databases">
        <title>Genomic Encyclopedia of Type Strains, Phase IV (KMG-IV): sequencing the most valuable type-strain genomes for metagenomic binning, comparative biology and taxonomic classification.</title>
        <authorList>
            <person name="Goeker M."/>
        </authorList>
    </citation>
    <scope>NUCLEOTIDE SEQUENCE [LARGE SCALE GENOMIC DNA]</scope>
    <source>
        <strain evidence="2 3">DSM 44496</strain>
    </source>
</reference>
<evidence type="ECO:0000313" key="3">
    <source>
        <dbReference type="Proteomes" id="UP000295087"/>
    </source>
</evidence>